<protein>
    <submittedName>
        <fullName evidence="4">TetR/AcrR family transcriptional regulator</fullName>
    </submittedName>
</protein>
<dbReference type="InterPro" id="IPR050109">
    <property type="entry name" value="HTH-type_TetR-like_transc_reg"/>
</dbReference>
<evidence type="ECO:0000313" key="4">
    <source>
        <dbReference type="EMBL" id="NKY24901.1"/>
    </source>
</evidence>
<organism evidence="4 5">
    <name type="scientific">Nocardia gamkensis</name>
    <dbReference type="NCBI Taxonomy" id="352869"/>
    <lineage>
        <taxon>Bacteria</taxon>
        <taxon>Bacillati</taxon>
        <taxon>Actinomycetota</taxon>
        <taxon>Actinomycetes</taxon>
        <taxon>Mycobacteriales</taxon>
        <taxon>Nocardiaceae</taxon>
        <taxon>Nocardia</taxon>
    </lineage>
</organism>
<dbReference type="GO" id="GO:0003700">
    <property type="term" value="F:DNA-binding transcription factor activity"/>
    <property type="evidence" value="ECO:0007669"/>
    <property type="project" value="TreeGrafter"/>
</dbReference>
<dbReference type="RefSeq" id="WP_062967604.1">
    <property type="nucleotide sequence ID" value="NZ_JAAXOS010000001.1"/>
</dbReference>
<evidence type="ECO:0000313" key="5">
    <source>
        <dbReference type="Proteomes" id="UP000540698"/>
    </source>
</evidence>
<feature type="DNA-binding region" description="H-T-H motif" evidence="2">
    <location>
        <begin position="35"/>
        <end position="54"/>
    </location>
</feature>
<comment type="caution">
    <text evidence="4">The sequence shown here is derived from an EMBL/GenBank/DDBJ whole genome shotgun (WGS) entry which is preliminary data.</text>
</comment>
<dbReference type="InterPro" id="IPR001647">
    <property type="entry name" value="HTH_TetR"/>
</dbReference>
<dbReference type="AlphaFoldDB" id="A0A7X6KZ95"/>
<gene>
    <name evidence="4" type="ORF">HGB38_01405</name>
</gene>
<dbReference type="SUPFAM" id="SSF46689">
    <property type="entry name" value="Homeodomain-like"/>
    <property type="match status" value="1"/>
</dbReference>
<evidence type="ECO:0000256" key="1">
    <source>
        <dbReference type="ARBA" id="ARBA00023125"/>
    </source>
</evidence>
<accession>A0A7X6KZ95</accession>
<proteinExistence type="predicted"/>
<evidence type="ECO:0000259" key="3">
    <source>
        <dbReference type="PROSITE" id="PS50977"/>
    </source>
</evidence>
<dbReference type="PROSITE" id="PS50977">
    <property type="entry name" value="HTH_TETR_2"/>
    <property type="match status" value="1"/>
</dbReference>
<dbReference type="Gene3D" id="1.10.357.10">
    <property type="entry name" value="Tetracycline Repressor, domain 2"/>
    <property type="match status" value="1"/>
</dbReference>
<name>A0A7X6KZ95_9NOCA</name>
<dbReference type="Proteomes" id="UP000540698">
    <property type="component" value="Unassembled WGS sequence"/>
</dbReference>
<sequence length="202" mass="22794">MPSSRRIGAPDAKNRGVLIDAAERLLLEEGWAAVTSRRVAERAGLKPQLVHYYFRSMDELLLEIFRRRAEQGLELQAEMMKTEKPLRALWDFSTDATAVRFTMEFVGLSNHRPAIREAVAGYAERFRSIQTEVLRRILNEYEFDTTRFPPAAMAVLMTSVSRVVVLERALGMSGGHAEAFELVEREIDRLEGERGDAGPGIA</sequence>
<dbReference type="GO" id="GO:0000976">
    <property type="term" value="F:transcription cis-regulatory region binding"/>
    <property type="evidence" value="ECO:0007669"/>
    <property type="project" value="TreeGrafter"/>
</dbReference>
<dbReference type="PRINTS" id="PR00455">
    <property type="entry name" value="HTHTETR"/>
</dbReference>
<reference evidence="4 5" key="1">
    <citation type="submission" date="2020-04" db="EMBL/GenBank/DDBJ databases">
        <title>MicrobeNet Type strains.</title>
        <authorList>
            <person name="Nicholson A.C."/>
        </authorList>
    </citation>
    <scope>NUCLEOTIDE SEQUENCE [LARGE SCALE GENOMIC DNA]</scope>
    <source>
        <strain evidence="4 5">DSM 44956</strain>
    </source>
</reference>
<feature type="domain" description="HTH tetR-type" evidence="3">
    <location>
        <begin position="12"/>
        <end position="72"/>
    </location>
</feature>
<keyword evidence="5" id="KW-1185">Reference proteome</keyword>
<dbReference type="Pfam" id="PF00440">
    <property type="entry name" value="TetR_N"/>
    <property type="match status" value="1"/>
</dbReference>
<keyword evidence="1 2" id="KW-0238">DNA-binding</keyword>
<dbReference type="EMBL" id="JAAXOS010000001">
    <property type="protein sequence ID" value="NKY24901.1"/>
    <property type="molecule type" value="Genomic_DNA"/>
</dbReference>
<dbReference type="InterPro" id="IPR009057">
    <property type="entry name" value="Homeodomain-like_sf"/>
</dbReference>
<evidence type="ECO:0000256" key="2">
    <source>
        <dbReference type="PROSITE-ProRule" id="PRU00335"/>
    </source>
</evidence>
<dbReference type="PANTHER" id="PTHR30055">
    <property type="entry name" value="HTH-TYPE TRANSCRIPTIONAL REGULATOR RUTR"/>
    <property type="match status" value="1"/>
</dbReference>
<dbReference type="PANTHER" id="PTHR30055:SF235">
    <property type="entry name" value="TRANSCRIPTIONAL REGULATORY PROTEIN"/>
    <property type="match status" value="1"/>
</dbReference>